<dbReference type="RefSeq" id="WP_154622099.1">
    <property type="nucleotide sequence ID" value="NZ_CP097327.1"/>
</dbReference>
<dbReference type="Proteomes" id="UP001222403">
    <property type="component" value="Chromosome"/>
</dbReference>
<evidence type="ECO:0000313" key="2">
    <source>
        <dbReference type="EMBL" id="WFC06387.1"/>
    </source>
</evidence>
<gene>
    <name evidence="1" type="ORF">M5J11_02770</name>
    <name evidence="2" type="ORF">PG365_17125</name>
</gene>
<reference evidence="1" key="1">
    <citation type="journal article" date="2022" name="Front. Microbiol.">
        <title>Identification of a novel aminoglycoside O-nucleotidyltransferase AadA33 in Providencia vermicola.</title>
        <authorList>
            <person name="Feng C."/>
            <person name="Gao M."/>
            <person name="Jiang W."/>
            <person name="Shi W."/>
            <person name="Li A."/>
            <person name="Liu S."/>
            <person name="Zhang L."/>
            <person name="Zhang X."/>
            <person name="Li Q."/>
            <person name="Lin H."/>
            <person name="Lu J."/>
            <person name="Li K."/>
            <person name="Zhang H."/>
            <person name="Hu Y."/>
            <person name="Bao Q."/>
            <person name="Lin X."/>
        </authorList>
    </citation>
    <scope>NUCLEOTIDE SEQUENCE</scope>
    <source>
        <strain evidence="1">P13</strain>
    </source>
</reference>
<protein>
    <submittedName>
        <fullName evidence="2">Uncharacterized protein</fullName>
    </submittedName>
</protein>
<keyword evidence="3" id="KW-1185">Reference proteome</keyword>
<proteinExistence type="predicted"/>
<evidence type="ECO:0000313" key="1">
    <source>
        <dbReference type="EMBL" id="USB37454.1"/>
    </source>
</evidence>
<evidence type="ECO:0000313" key="4">
    <source>
        <dbReference type="Proteomes" id="UP001222403"/>
    </source>
</evidence>
<organism evidence="2 4">
    <name type="scientific">Providencia vermicola</name>
    <dbReference type="NCBI Taxonomy" id="333965"/>
    <lineage>
        <taxon>Bacteria</taxon>
        <taxon>Pseudomonadati</taxon>
        <taxon>Pseudomonadota</taxon>
        <taxon>Gammaproteobacteria</taxon>
        <taxon>Enterobacterales</taxon>
        <taxon>Morganellaceae</taxon>
        <taxon>Providencia</taxon>
    </lineage>
</organism>
<dbReference type="Proteomes" id="UP001057142">
    <property type="component" value="Chromosome"/>
</dbReference>
<reference evidence="2" key="2">
    <citation type="submission" date="2023-01" db="EMBL/GenBank/DDBJ databases">
        <title>The prevalence of carbapenem-resistant bacteria in aquaculture in China and the genetic diversity of carbapenem-resistant genes.</title>
        <authorList>
            <person name="Wen R."/>
        </authorList>
    </citation>
    <scope>NUCLEOTIDE SEQUENCE</scope>
    <source>
        <strain evidence="2">PVA41-chromosome</strain>
    </source>
</reference>
<accession>A0AAX3RUN0</accession>
<name>A0AAX3RUN0_9GAMM</name>
<evidence type="ECO:0000313" key="3">
    <source>
        <dbReference type="Proteomes" id="UP001057142"/>
    </source>
</evidence>
<dbReference type="AlphaFoldDB" id="A0AAX3RUN0"/>
<dbReference type="EMBL" id="CP097327">
    <property type="protein sequence ID" value="USB37454.1"/>
    <property type="molecule type" value="Genomic_DNA"/>
</dbReference>
<sequence>MEYVVVMQCEEQIENNTHQLFELPFPASFLRSQRSIREICVTLTYLPAVHTTQLDYTPTWINFQLVRDYFLDEMQATFNHQMPNQTETHAGDVQINRDVSTQQRERGTIQPSVWTFRQRNSDKKCFIRVIRQDRDRYKAFSSELKPYTLVVTTTDRDNEQAQLYTQIQAQLHEQELAQARIG</sequence>
<dbReference type="EMBL" id="CP116222">
    <property type="protein sequence ID" value="WFC06387.1"/>
    <property type="molecule type" value="Genomic_DNA"/>
</dbReference>